<sequence>MVVLPPESDGGRRVTIDDERMGTAYSLFDVLDFMHSAGLPAEDRAVDDPELIEWRGGGPYVWSNTP</sequence>
<keyword evidence="2" id="KW-1185">Reference proteome</keyword>
<organism evidence="1 2">
    <name type="scientific">Streptomyces plumbiresistens</name>
    <dbReference type="NCBI Taxonomy" id="511811"/>
    <lineage>
        <taxon>Bacteria</taxon>
        <taxon>Bacillati</taxon>
        <taxon>Actinomycetota</taxon>
        <taxon>Actinomycetes</taxon>
        <taxon>Kitasatosporales</taxon>
        <taxon>Streptomycetaceae</taxon>
        <taxon>Streptomyces</taxon>
    </lineage>
</organism>
<comment type="caution">
    <text evidence="1">The sequence shown here is derived from an EMBL/GenBank/DDBJ whole genome shotgun (WGS) entry which is preliminary data.</text>
</comment>
<dbReference type="EMBL" id="BAAAZX010000001">
    <property type="protein sequence ID" value="GAA3977077.1"/>
    <property type="molecule type" value="Genomic_DNA"/>
</dbReference>
<dbReference type="Proteomes" id="UP001500456">
    <property type="component" value="Unassembled WGS sequence"/>
</dbReference>
<reference evidence="2" key="1">
    <citation type="journal article" date="2019" name="Int. J. Syst. Evol. Microbiol.">
        <title>The Global Catalogue of Microorganisms (GCM) 10K type strain sequencing project: providing services to taxonomists for standard genome sequencing and annotation.</title>
        <authorList>
            <consortium name="The Broad Institute Genomics Platform"/>
            <consortium name="The Broad Institute Genome Sequencing Center for Infectious Disease"/>
            <person name="Wu L."/>
            <person name="Ma J."/>
        </authorList>
    </citation>
    <scope>NUCLEOTIDE SEQUENCE [LARGE SCALE GENOMIC DNA]</scope>
    <source>
        <strain evidence="2">JCM 16924</strain>
    </source>
</reference>
<evidence type="ECO:0000313" key="1">
    <source>
        <dbReference type="EMBL" id="GAA3977077.1"/>
    </source>
</evidence>
<protein>
    <submittedName>
        <fullName evidence="1">Uncharacterized protein</fullName>
    </submittedName>
</protein>
<accession>A0ABP7Q5Z0</accession>
<proteinExistence type="predicted"/>
<name>A0ABP7Q5Z0_9ACTN</name>
<evidence type="ECO:0000313" key="2">
    <source>
        <dbReference type="Proteomes" id="UP001500456"/>
    </source>
</evidence>
<gene>
    <name evidence="1" type="ORF">GCM10022232_05870</name>
</gene>